<reference evidence="3" key="1">
    <citation type="journal article" date="2019" name="Int. J. Syst. Evol. Microbiol.">
        <title>The Global Catalogue of Microorganisms (GCM) 10K type strain sequencing project: providing services to taxonomists for standard genome sequencing and annotation.</title>
        <authorList>
            <consortium name="The Broad Institute Genomics Platform"/>
            <consortium name="The Broad Institute Genome Sequencing Center for Infectious Disease"/>
            <person name="Wu L."/>
            <person name="Ma J."/>
        </authorList>
    </citation>
    <scope>NUCLEOTIDE SEQUENCE [LARGE SCALE GENOMIC DNA]</scope>
    <source>
        <strain evidence="3">ZS-35-S2</strain>
    </source>
</reference>
<comment type="caution">
    <text evidence="2">The sequence shown here is derived from an EMBL/GenBank/DDBJ whole genome shotgun (WGS) entry which is preliminary data.</text>
</comment>
<feature type="domain" description="Cyanate lyase C-terminal" evidence="1">
    <location>
        <begin position="4"/>
        <end position="45"/>
    </location>
</feature>
<dbReference type="RefSeq" id="WP_377434556.1">
    <property type="nucleotide sequence ID" value="NZ_JBHSPR010000120.1"/>
</dbReference>
<protein>
    <recommendedName>
        <fullName evidence="1">Cyanate lyase C-terminal domain-containing protein</fullName>
    </recommendedName>
</protein>
<proteinExistence type="predicted"/>
<evidence type="ECO:0000313" key="2">
    <source>
        <dbReference type="EMBL" id="MFC6023782.1"/>
    </source>
</evidence>
<dbReference type="InterPro" id="IPR036581">
    <property type="entry name" value="Cyanate_lyase_C_sf"/>
</dbReference>
<keyword evidence="3" id="KW-1185">Reference proteome</keyword>
<evidence type="ECO:0000313" key="3">
    <source>
        <dbReference type="Proteomes" id="UP001596203"/>
    </source>
</evidence>
<dbReference type="Pfam" id="PF02560">
    <property type="entry name" value="Cyanate_lyase"/>
    <property type="match status" value="1"/>
</dbReference>
<dbReference type="SUPFAM" id="SSF55234">
    <property type="entry name" value="Cyanase C-terminal domain"/>
    <property type="match status" value="1"/>
</dbReference>
<accession>A0ABW1KSZ1</accession>
<organism evidence="2 3">
    <name type="scientific">Plantactinospora solaniradicis</name>
    <dbReference type="NCBI Taxonomy" id="1723736"/>
    <lineage>
        <taxon>Bacteria</taxon>
        <taxon>Bacillati</taxon>
        <taxon>Actinomycetota</taxon>
        <taxon>Actinomycetes</taxon>
        <taxon>Micromonosporales</taxon>
        <taxon>Micromonosporaceae</taxon>
        <taxon>Plantactinospora</taxon>
    </lineage>
</organism>
<dbReference type="Gene3D" id="3.30.1160.10">
    <property type="entry name" value="Cyanate lyase, C-terminal domain"/>
    <property type="match status" value="1"/>
</dbReference>
<dbReference type="SMART" id="SM01116">
    <property type="entry name" value="Cyanate_lyase"/>
    <property type="match status" value="1"/>
</dbReference>
<name>A0ABW1KSZ1_9ACTN</name>
<evidence type="ECO:0000259" key="1">
    <source>
        <dbReference type="SMART" id="SM01116"/>
    </source>
</evidence>
<sequence length="71" mass="8052">MSLSEFGDGIMRAIDFQMDLTREPDPTGDRVRIELSGKYLPVQAVLESMGRQPTGPPRLCDRWVRAAMDDR</sequence>
<dbReference type="EMBL" id="JBHSPR010000120">
    <property type="protein sequence ID" value="MFC6023782.1"/>
    <property type="molecule type" value="Genomic_DNA"/>
</dbReference>
<dbReference type="InterPro" id="IPR003712">
    <property type="entry name" value="Cyanate_lyase_C"/>
</dbReference>
<gene>
    <name evidence="2" type="ORF">ACFP2T_47475</name>
</gene>
<dbReference type="Proteomes" id="UP001596203">
    <property type="component" value="Unassembled WGS sequence"/>
</dbReference>